<organism evidence="6">
    <name type="scientific">Volvox carteri f. nagariensis</name>
    <dbReference type="NCBI Taxonomy" id="3068"/>
    <lineage>
        <taxon>Eukaryota</taxon>
        <taxon>Viridiplantae</taxon>
        <taxon>Chlorophyta</taxon>
        <taxon>core chlorophytes</taxon>
        <taxon>Chlorophyceae</taxon>
        <taxon>CS clade</taxon>
        <taxon>Chlamydomonadales</taxon>
        <taxon>Volvocaceae</taxon>
        <taxon>Volvox</taxon>
    </lineage>
</organism>
<keyword evidence="6" id="KW-1185">Reference proteome</keyword>
<dbReference type="EMBL" id="GL378352">
    <property type="protein sequence ID" value="EFJ46304.1"/>
    <property type="molecule type" value="Genomic_DNA"/>
</dbReference>
<evidence type="ECO:0000256" key="2">
    <source>
        <dbReference type="ARBA" id="ARBA00022741"/>
    </source>
</evidence>
<dbReference type="Proteomes" id="UP000001058">
    <property type="component" value="Unassembled WGS sequence"/>
</dbReference>
<accession>D8U254</accession>
<dbReference type="InParanoid" id="D8U254"/>
<evidence type="ECO:0000256" key="1">
    <source>
        <dbReference type="ARBA" id="ARBA00006270"/>
    </source>
</evidence>
<sequence>MPTPGAAIRQRYKVVVLGAPAAGKTALVRRLADGSFVEGARQRGLDFYTRHIMLREDVTVALQLWDLSDCPCRPEDDHAPLSAYVFNSQAVLLVYDVSCPSSLEALRYALCAVEAASTAGGGTRPYLALVASKCDLQ</sequence>
<comment type="subcellular location">
    <subcellularLocation>
        <location evidence="4">Endomembrane system</location>
        <topology evidence="4">Lipid-anchor</topology>
    </subcellularLocation>
</comment>
<name>D8U254_VOLCA</name>
<proteinExistence type="inferred from homology"/>
<dbReference type="SUPFAM" id="SSF52540">
    <property type="entry name" value="P-loop containing nucleoside triphosphate hydrolases"/>
    <property type="match status" value="1"/>
</dbReference>
<dbReference type="GO" id="GO:0005525">
    <property type="term" value="F:GTP binding"/>
    <property type="evidence" value="ECO:0007669"/>
    <property type="project" value="UniProtKB-KW"/>
</dbReference>
<dbReference type="Gene3D" id="3.40.50.300">
    <property type="entry name" value="P-loop containing nucleotide triphosphate hydrolases"/>
    <property type="match status" value="1"/>
</dbReference>
<dbReference type="RefSeq" id="XP_002952751.1">
    <property type="nucleotide sequence ID" value="XM_002952705.1"/>
</dbReference>
<reference evidence="5 6" key="1">
    <citation type="journal article" date="2010" name="Science">
        <title>Genomic analysis of organismal complexity in the multicellular green alga Volvox carteri.</title>
        <authorList>
            <person name="Prochnik S.E."/>
            <person name="Umen J."/>
            <person name="Nedelcu A.M."/>
            <person name="Hallmann A."/>
            <person name="Miller S.M."/>
            <person name="Nishii I."/>
            <person name="Ferris P."/>
            <person name="Kuo A."/>
            <person name="Mitros T."/>
            <person name="Fritz-Laylin L.K."/>
            <person name="Hellsten U."/>
            <person name="Chapman J."/>
            <person name="Simakov O."/>
            <person name="Rensing S.A."/>
            <person name="Terry A."/>
            <person name="Pangilinan J."/>
            <person name="Kapitonov V."/>
            <person name="Jurka J."/>
            <person name="Salamov A."/>
            <person name="Shapiro H."/>
            <person name="Schmutz J."/>
            <person name="Grimwood J."/>
            <person name="Lindquist E."/>
            <person name="Lucas S."/>
            <person name="Grigoriev I.V."/>
            <person name="Schmitt R."/>
            <person name="Kirk D."/>
            <person name="Rokhsar D.S."/>
        </authorList>
    </citation>
    <scope>NUCLEOTIDE SEQUENCE [LARGE SCALE GENOMIC DNA]</scope>
    <source>
        <strain evidence="6">f. Nagariensis / Eve</strain>
    </source>
</reference>
<dbReference type="AlphaFoldDB" id="D8U254"/>
<dbReference type="InterPro" id="IPR027417">
    <property type="entry name" value="P-loop_NTPase"/>
</dbReference>
<dbReference type="KEGG" id="vcn:VOLCADRAFT_62839"/>
<evidence type="ECO:0000256" key="3">
    <source>
        <dbReference type="ARBA" id="ARBA00023134"/>
    </source>
</evidence>
<gene>
    <name evidence="5" type="ORF">VOLCADRAFT_62839</name>
</gene>
<dbReference type="OrthoDB" id="544807at2759"/>
<evidence type="ECO:0000313" key="6">
    <source>
        <dbReference type="Proteomes" id="UP000001058"/>
    </source>
</evidence>
<dbReference type="GeneID" id="9627252"/>
<dbReference type="InterPro" id="IPR001806">
    <property type="entry name" value="Small_GTPase"/>
</dbReference>
<protein>
    <submittedName>
        <fullName evidence="5">Rab28-like protein</fullName>
    </submittedName>
</protein>
<dbReference type="GO" id="GO:0003924">
    <property type="term" value="F:GTPase activity"/>
    <property type="evidence" value="ECO:0007669"/>
    <property type="project" value="InterPro"/>
</dbReference>
<feature type="non-terminal residue" evidence="5">
    <location>
        <position position="137"/>
    </location>
</feature>
<dbReference type="STRING" id="3068.D8U254"/>
<dbReference type="Pfam" id="PF00071">
    <property type="entry name" value="Ras"/>
    <property type="match status" value="1"/>
</dbReference>
<dbReference type="PROSITE" id="PS51419">
    <property type="entry name" value="RAB"/>
    <property type="match status" value="1"/>
</dbReference>
<dbReference type="GO" id="GO:0012505">
    <property type="term" value="C:endomembrane system"/>
    <property type="evidence" value="ECO:0007669"/>
    <property type="project" value="UniProtKB-SubCell"/>
</dbReference>
<dbReference type="SMART" id="SM00175">
    <property type="entry name" value="RAB"/>
    <property type="match status" value="1"/>
</dbReference>
<comment type="similarity">
    <text evidence="1">Belongs to the small GTPase superfamily. Rab family.</text>
</comment>
<dbReference type="PANTHER" id="PTHR47977">
    <property type="entry name" value="RAS-RELATED PROTEIN RAB"/>
    <property type="match status" value="1"/>
</dbReference>
<evidence type="ECO:0000313" key="5">
    <source>
        <dbReference type="EMBL" id="EFJ46304.1"/>
    </source>
</evidence>
<dbReference type="PRINTS" id="PR00449">
    <property type="entry name" value="RASTRNSFRMNG"/>
</dbReference>
<dbReference type="InterPro" id="IPR050227">
    <property type="entry name" value="Rab"/>
</dbReference>
<keyword evidence="3" id="KW-0342">GTP-binding</keyword>
<keyword evidence="2" id="KW-0547">Nucleotide-binding</keyword>
<dbReference type="eggNOG" id="KOG0078">
    <property type="taxonomic scope" value="Eukaryota"/>
</dbReference>
<evidence type="ECO:0000256" key="4">
    <source>
        <dbReference type="ARBA" id="ARBA00037868"/>
    </source>
</evidence>